<protein>
    <submittedName>
        <fullName evidence="2">Uncharacterized protein</fullName>
    </submittedName>
</protein>
<accession>A0AAC9JF75</accession>
<feature type="region of interest" description="Disordered" evidence="1">
    <location>
        <begin position="67"/>
        <end position="87"/>
    </location>
</feature>
<dbReference type="AlphaFoldDB" id="A0AAC9JF75"/>
<evidence type="ECO:0000313" key="2">
    <source>
        <dbReference type="EMBL" id="APD92256.1"/>
    </source>
</evidence>
<dbReference type="EMBL" id="CP018025">
    <property type="protein sequence ID" value="APD92256.1"/>
    <property type="molecule type" value="Genomic_DNA"/>
</dbReference>
<reference evidence="2 3" key="1">
    <citation type="submission" date="2016-11" db="EMBL/GenBank/DDBJ databases">
        <title>Networking in microbes: conjugative elements and plasmids in the genus Alteromonas.</title>
        <authorList>
            <person name="Lopez-Perez M."/>
            <person name="Ramon-Marco N."/>
            <person name="Rodriguez-Valera F."/>
        </authorList>
    </citation>
    <scope>NUCLEOTIDE SEQUENCE [LARGE SCALE GENOMIC DNA]</scope>
    <source>
        <strain evidence="2 3">CP48</strain>
        <plasmid evidence="3">pamcp48-600</plasmid>
    </source>
</reference>
<proteinExistence type="predicted"/>
<sequence length="125" mass="13953">MSDNMTGEQRLRAAFERLKINTPTIVPKGSKINPKNVEAEAGMGDGAVYYYKDLVAEIKAAKEAQIAERRAGGEKTATDKTKQLREERDQIKAQRDAALKAQAELAYNLFQACDDPRFIVNANRH</sequence>
<name>A0AAC9JF75_9ALTE</name>
<keyword evidence="2" id="KW-0614">Plasmid</keyword>
<dbReference type="RefSeq" id="WP_071960869.1">
    <property type="nucleotide sequence ID" value="NZ_CP018025.1"/>
</dbReference>
<gene>
    <name evidence="2" type="ORF">BM524_20310</name>
</gene>
<organism evidence="2 3">
    <name type="scientific">Alteromonas mediterranea</name>
    <dbReference type="NCBI Taxonomy" id="314275"/>
    <lineage>
        <taxon>Bacteria</taxon>
        <taxon>Pseudomonadati</taxon>
        <taxon>Pseudomonadota</taxon>
        <taxon>Gammaproteobacteria</taxon>
        <taxon>Alteromonadales</taxon>
        <taxon>Alteromonadaceae</taxon>
        <taxon>Alteromonas/Salinimonas group</taxon>
        <taxon>Alteromonas</taxon>
    </lineage>
</organism>
<evidence type="ECO:0000256" key="1">
    <source>
        <dbReference type="SAM" id="MobiDB-lite"/>
    </source>
</evidence>
<dbReference type="Proteomes" id="UP000182101">
    <property type="component" value="Plasmid pAMCP48-600"/>
</dbReference>
<geneLocation type="plasmid" evidence="3">
    <name>pamcp48-600</name>
</geneLocation>
<evidence type="ECO:0000313" key="3">
    <source>
        <dbReference type="Proteomes" id="UP000182101"/>
    </source>
</evidence>